<evidence type="ECO:0000313" key="14">
    <source>
        <dbReference type="EMBL" id="KAK1299077.1"/>
    </source>
</evidence>
<dbReference type="GO" id="GO:0005634">
    <property type="term" value="C:nucleus"/>
    <property type="evidence" value="ECO:0007669"/>
    <property type="project" value="UniProtKB-SubCell"/>
</dbReference>
<evidence type="ECO:0000256" key="10">
    <source>
        <dbReference type="ARBA" id="ARBA00023242"/>
    </source>
</evidence>
<feature type="domain" description="Josephin" evidence="13">
    <location>
        <begin position="8"/>
        <end position="170"/>
    </location>
</feature>
<dbReference type="Pfam" id="PF02809">
    <property type="entry name" value="UIM"/>
    <property type="match status" value="2"/>
</dbReference>
<feature type="compositionally biased region" description="Basic and acidic residues" evidence="12">
    <location>
        <begin position="175"/>
        <end position="187"/>
    </location>
</feature>
<evidence type="ECO:0000313" key="15">
    <source>
        <dbReference type="Proteomes" id="UP001180020"/>
    </source>
</evidence>
<evidence type="ECO:0000256" key="2">
    <source>
        <dbReference type="ARBA" id="ARBA00004123"/>
    </source>
</evidence>
<organism evidence="14 15">
    <name type="scientific">Acorus calamus</name>
    <name type="common">Sweet flag</name>
    <dbReference type="NCBI Taxonomy" id="4465"/>
    <lineage>
        <taxon>Eukaryota</taxon>
        <taxon>Viridiplantae</taxon>
        <taxon>Streptophyta</taxon>
        <taxon>Embryophyta</taxon>
        <taxon>Tracheophyta</taxon>
        <taxon>Spermatophyta</taxon>
        <taxon>Magnoliopsida</taxon>
        <taxon>Liliopsida</taxon>
        <taxon>Acoraceae</taxon>
        <taxon>Acorus</taxon>
    </lineage>
</organism>
<dbReference type="GO" id="GO:0004843">
    <property type="term" value="F:cysteine-type deubiquitinase activity"/>
    <property type="evidence" value="ECO:0007669"/>
    <property type="project" value="UniProtKB-EC"/>
</dbReference>
<accession>A0AAV9DG57</accession>
<feature type="compositionally biased region" description="Basic and acidic residues" evidence="12">
    <location>
        <begin position="270"/>
        <end position="282"/>
    </location>
</feature>
<dbReference type="AlphaFoldDB" id="A0AAV9DG57"/>
<reference evidence="14" key="1">
    <citation type="journal article" date="2023" name="Nat. Commun.">
        <title>Diploid and tetraploid genomes of Acorus and the evolution of monocots.</title>
        <authorList>
            <person name="Ma L."/>
            <person name="Liu K.W."/>
            <person name="Li Z."/>
            <person name="Hsiao Y.Y."/>
            <person name="Qi Y."/>
            <person name="Fu T."/>
            <person name="Tang G.D."/>
            <person name="Zhang D."/>
            <person name="Sun W.H."/>
            <person name="Liu D.K."/>
            <person name="Li Y."/>
            <person name="Chen G.Z."/>
            <person name="Liu X.D."/>
            <person name="Liao X.Y."/>
            <person name="Jiang Y.T."/>
            <person name="Yu X."/>
            <person name="Hao Y."/>
            <person name="Huang J."/>
            <person name="Zhao X.W."/>
            <person name="Ke S."/>
            <person name="Chen Y.Y."/>
            <person name="Wu W.L."/>
            <person name="Hsu J.L."/>
            <person name="Lin Y.F."/>
            <person name="Huang M.D."/>
            <person name="Li C.Y."/>
            <person name="Huang L."/>
            <person name="Wang Z.W."/>
            <person name="Zhao X."/>
            <person name="Zhong W.Y."/>
            <person name="Peng D.H."/>
            <person name="Ahmad S."/>
            <person name="Lan S."/>
            <person name="Zhang J.S."/>
            <person name="Tsai W.C."/>
            <person name="Van de Peer Y."/>
            <person name="Liu Z.J."/>
        </authorList>
    </citation>
    <scope>NUCLEOTIDE SEQUENCE</scope>
    <source>
        <strain evidence="14">CP</strain>
    </source>
</reference>
<evidence type="ECO:0000256" key="8">
    <source>
        <dbReference type="ARBA" id="ARBA00023015"/>
    </source>
</evidence>
<evidence type="ECO:0000256" key="4">
    <source>
        <dbReference type="ARBA" id="ARBA00022670"/>
    </source>
</evidence>
<keyword evidence="10" id="KW-0539">Nucleus</keyword>
<keyword evidence="5" id="KW-0833">Ubl conjugation pathway</keyword>
<keyword evidence="7" id="KW-0788">Thiol protease</keyword>
<feature type="region of interest" description="Disordered" evidence="12">
    <location>
        <begin position="251"/>
        <end position="303"/>
    </location>
</feature>
<dbReference type="Pfam" id="PF02099">
    <property type="entry name" value="Josephin"/>
    <property type="match status" value="1"/>
</dbReference>
<keyword evidence="9" id="KW-0804">Transcription</keyword>
<dbReference type="GO" id="GO:0006508">
    <property type="term" value="P:proteolysis"/>
    <property type="evidence" value="ECO:0007669"/>
    <property type="project" value="UniProtKB-KW"/>
</dbReference>
<feature type="compositionally biased region" description="Polar residues" evidence="12">
    <location>
        <begin position="294"/>
        <end position="303"/>
    </location>
</feature>
<dbReference type="InterPro" id="IPR003903">
    <property type="entry name" value="UIM_dom"/>
</dbReference>
<dbReference type="Proteomes" id="UP001180020">
    <property type="component" value="Unassembled WGS sequence"/>
</dbReference>
<evidence type="ECO:0000256" key="11">
    <source>
        <dbReference type="PROSITE-ProRule" id="PRU00331"/>
    </source>
</evidence>
<keyword evidence="4" id="KW-0645">Protease</keyword>
<comment type="subcellular location">
    <subcellularLocation>
        <location evidence="2">Nucleus</location>
    </subcellularLocation>
</comment>
<dbReference type="InterPro" id="IPR033865">
    <property type="entry name" value="Ataxin-3"/>
</dbReference>
<feature type="compositionally biased region" description="Basic and acidic residues" evidence="12">
    <location>
        <begin position="251"/>
        <end position="263"/>
    </location>
</feature>
<name>A0AAV9DG57_ACOCL</name>
<evidence type="ECO:0000256" key="5">
    <source>
        <dbReference type="ARBA" id="ARBA00022786"/>
    </source>
</evidence>
<feature type="region of interest" description="Disordered" evidence="12">
    <location>
        <begin position="165"/>
        <end position="187"/>
    </location>
</feature>
<keyword evidence="6" id="KW-0378">Hydrolase</keyword>
<dbReference type="PANTHER" id="PTHR14159">
    <property type="entry name" value="ATAXIN-3-RELATED"/>
    <property type="match status" value="1"/>
</dbReference>
<protein>
    <recommendedName>
        <fullName evidence="3">ubiquitinyl hydrolase 1</fullName>
        <ecNumber evidence="3">3.4.19.12</ecNumber>
    </recommendedName>
</protein>
<evidence type="ECO:0000256" key="9">
    <source>
        <dbReference type="ARBA" id="ARBA00023163"/>
    </source>
</evidence>
<dbReference type="SMART" id="SM01246">
    <property type="entry name" value="Josephin"/>
    <property type="match status" value="1"/>
</dbReference>
<evidence type="ECO:0000256" key="7">
    <source>
        <dbReference type="ARBA" id="ARBA00022807"/>
    </source>
</evidence>
<comment type="caution">
    <text evidence="11">Lacks conserved residue(s) required for the propagation of feature annotation.</text>
</comment>
<evidence type="ECO:0000256" key="12">
    <source>
        <dbReference type="SAM" id="MobiDB-lite"/>
    </source>
</evidence>
<gene>
    <name evidence="14" type="ORF">QJS10_CPB14g01712</name>
</gene>
<keyword evidence="15" id="KW-1185">Reference proteome</keyword>
<evidence type="ECO:0000256" key="3">
    <source>
        <dbReference type="ARBA" id="ARBA00012759"/>
    </source>
</evidence>
<sequence length="303" mass="33026">MAGPSSRPMMLYHETHQSKLRVLHCINAVLQGPFFSDQDLTDLASSFSKTDPTLPSFNDDIDFSHIISLGGSLSLKVLKAALEVWGLQIVPVEPKLDLENAFVCHSQGDWVCVRRVGGEWYNFNGAYDVPERLSRLGLGEHFNALLDDSWSVYAVRGDLPPECPDSSNRYGKWVPPEDARGAKKSPEEMSFSYISSSPERFGSRGYEEDLKAAMAASLKDSEHGVAEQKSTMNVEEEVLKAAIAASLRDLEHGVVGEPAKAEEESIEPAKVGDESEKARGGDDGLGGSEEAETASLTNEYSPS</sequence>
<dbReference type="SMART" id="SM00726">
    <property type="entry name" value="UIM"/>
    <property type="match status" value="2"/>
</dbReference>
<evidence type="ECO:0000256" key="1">
    <source>
        <dbReference type="ARBA" id="ARBA00000707"/>
    </source>
</evidence>
<dbReference type="GO" id="GO:0016579">
    <property type="term" value="P:protein deubiquitination"/>
    <property type="evidence" value="ECO:0007669"/>
    <property type="project" value="InterPro"/>
</dbReference>
<evidence type="ECO:0000256" key="6">
    <source>
        <dbReference type="ARBA" id="ARBA00022801"/>
    </source>
</evidence>
<comment type="caution">
    <text evidence="14">The sequence shown here is derived from an EMBL/GenBank/DDBJ whole genome shotgun (WGS) entry which is preliminary data.</text>
</comment>
<dbReference type="PROSITE" id="PS50957">
    <property type="entry name" value="JOSEPHIN"/>
    <property type="match status" value="1"/>
</dbReference>
<dbReference type="PANTHER" id="PTHR14159:SF0">
    <property type="entry name" value="ATAXIN-3-RELATED"/>
    <property type="match status" value="1"/>
</dbReference>
<dbReference type="Gene3D" id="3.90.70.40">
    <property type="match status" value="1"/>
</dbReference>
<reference evidence="14" key="2">
    <citation type="submission" date="2023-06" db="EMBL/GenBank/DDBJ databases">
        <authorList>
            <person name="Ma L."/>
            <person name="Liu K.-W."/>
            <person name="Li Z."/>
            <person name="Hsiao Y.-Y."/>
            <person name="Qi Y."/>
            <person name="Fu T."/>
            <person name="Tang G."/>
            <person name="Zhang D."/>
            <person name="Sun W.-H."/>
            <person name="Liu D.-K."/>
            <person name="Li Y."/>
            <person name="Chen G.-Z."/>
            <person name="Liu X.-D."/>
            <person name="Liao X.-Y."/>
            <person name="Jiang Y.-T."/>
            <person name="Yu X."/>
            <person name="Hao Y."/>
            <person name="Huang J."/>
            <person name="Zhao X.-W."/>
            <person name="Ke S."/>
            <person name="Chen Y.-Y."/>
            <person name="Wu W.-L."/>
            <person name="Hsu J.-L."/>
            <person name="Lin Y.-F."/>
            <person name="Huang M.-D."/>
            <person name="Li C.-Y."/>
            <person name="Huang L."/>
            <person name="Wang Z.-W."/>
            <person name="Zhao X."/>
            <person name="Zhong W.-Y."/>
            <person name="Peng D.-H."/>
            <person name="Ahmad S."/>
            <person name="Lan S."/>
            <person name="Zhang J.-S."/>
            <person name="Tsai W.-C."/>
            <person name="Van De Peer Y."/>
            <person name="Liu Z.-J."/>
        </authorList>
    </citation>
    <scope>NUCLEOTIDE SEQUENCE</scope>
    <source>
        <strain evidence="14">CP</strain>
        <tissue evidence="14">Leaves</tissue>
    </source>
</reference>
<dbReference type="Gene3D" id="1.10.287.10">
    <property type="entry name" value="S15/NS1, RNA-binding"/>
    <property type="match status" value="1"/>
</dbReference>
<comment type="catalytic activity">
    <reaction evidence="1">
        <text>Thiol-dependent hydrolysis of ester, thioester, amide, peptide and isopeptide bonds formed by the C-terminal Gly of ubiquitin (a 76-residue protein attached to proteins as an intracellular targeting signal).</text>
        <dbReference type="EC" id="3.4.19.12"/>
    </reaction>
</comment>
<evidence type="ECO:0000259" key="13">
    <source>
        <dbReference type="PROSITE" id="PS50957"/>
    </source>
</evidence>
<dbReference type="InterPro" id="IPR006155">
    <property type="entry name" value="Josephin"/>
</dbReference>
<dbReference type="EMBL" id="JAUJYO010000014">
    <property type="protein sequence ID" value="KAK1299077.1"/>
    <property type="molecule type" value="Genomic_DNA"/>
</dbReference>
<dbReference type="EC" id="3.4.19.12" evidence="3"/>
<proteinExistence type="predicted"/>
<keyword evidence="8" id="KW-0805">Transcription regulation</keyword>